<name>A0A0P1EQ48_9RHOB</name>
<organism evidence="1 2">
    <name type="scientific">Shimia marina</name>
    <dbReference type="NCBI Taxonomy" id="321267"/>
    <lineage>
        <taxon>Bacteria</taxon>
        <taxon>Pseudomonadati</taxon>
        <taxon>Pseudomonadota</taxon>
        <taxon>Alphaproteobacteria</taxon>
        <taxon>Rhodobacterales</taxon>
        <taxon>Roseobacteraceae</taxon>
    </lineage>
</organism>
<proteinExistence type="predicted"/>
<keyword evidence="2" id="KW-1185">Reference proteome</keyword>
<dbReference type="Proteomes" id="UP000054823">
    <property type="component" value="Unassembled WGS sequence"/>
</dbReference>
<reference evidence="1 2" key="1">
    <citation type="submission" date="2015-09" db="EMBL/GenBank/DDBJ databases">
        <authorList>
            <consortium name="Swine Surveillance"/>
        </authorList>
    </citation>
    <scope>NUCLEOTIDE SEQUENCE [LARGE SCALE GENOMIC DNA]</scope>
    <source>
        <strain evidence="1 2">CECT 7688</strain>
    </source>
</reference>
<accession>A0A0P1EQ48</accession>
<dbReference type="EMBL" id="CYPW01000017">
    <property type="protein sequence ID" value="CUH52303.1"/>
    <property type="molecule type" value="Genomic_DNA"/>
</dbReference>
<dbReference type="RefSeq" id="WP_058239525.1">
    <property type="nucleotide sequence ID" value="NZ_CYPW01000017.1"/>
</dbReference>
<sequence>MTDKACNVCAFFDNAAVKETSAKETGGLCRFSAPTFLTEEEMHGDAHWPVVKSNDWCGSFEGQAA</sequence>
<evidence type="ECO:0000313" key="2">
    <source>
        <dbReference type="Proteomes" id="UP000054823"/>
    </source>
</evidence>
<evidence type="ECO:0000313" key="1">
    <source>
        <dbReference type="EMBL" id="CUH52303.1"/>
    </source>
</evidence>
<gene>
    <name evidence="1" type="ORF">SHM7688_01749</name>
</gene>
<protein>
    <submittedName>
        <fullName evidence="1">Uncharacterized protein</fullName>
    </submittedName>
</protein>
<dbReference type="AlphaFoldDB" id="A0A0P1EQ48"/>
<dbReference type="OrthoDB" id="290218at2"/>